<dbReference type="SMART" id="SM00456">
    <property type="entry name" value="WW"/>
    <property type="match status" value="1"/>
</dbReference>
<dbReference type="Proteomes" id="UP000008698">
    <property type="component" value="Unassembled WGS sequence"/>
</dbReference>
<dbReference type="SUPFAM" id="SSF51045">
    <property type="entry name" value="WW domain"/>
    <property type="match status" value="1"/>
</dbReference>
<sequence>MIFFRDTIFQAPRSSPQGLNSGGPDRSLSFDMSLFDLAAKFGGLSTQESDDHEGYTGPRDYGYTQTAAYESGYDGAPPTGYPSGPQRGQAEYKRSHEGYSSSDPARACVQESAYAAPPSADEYHPQQSDFGGRGDRPRSPALPDGWIKRFDERHGRWYYVDETTGTSQWESPRKSDDDGGGYGGSQHASKDQVYNAHSGAGEAAGLLCWTPLWAECLPVWTGPCPRLPIRPTWWRVLCRRFHGLEQHRPDLAEKRQGSGYGGALLGVAGGLAVGAVGGALLVNALEGSDSEPEAAEAPIGLAHRPYDETRYNSHEYGAPIAYEEDQDFVPYEGQKPSPGSDSEESHEDTGSSESESGDDEIEAEEEFEKQSSHESSGSESGDDDGSDHEYEDQEYPSGNDDEWSGEE</sequence>
<evidence type="ECO:0000256" key="1">
    <source>
        <dbReference type="SAM" id="MobiDB-lite"/>
    </source>
</evidence>
<dbReference type="KEGG" id="val:VDBG_01235"/>
<dbReference type="EMBL" id="DS985214">
    <property type="protein sequence ID" value="EEY15126.1"/>
    <property type="molecule type" value="Genomic_DNA"/>
</dbReference>
<gene>
    <name evidence="3" type="ORF">VDBG_01235</name>
</gene>
<protein>
    <submittedName>
        <fullName evidence="3">Predicted protein</fullName>
    </submittedName>
</protein>
<dbReference type="InterPro" id="IPR036020">
    <property type="entry name" value="WW_dom_sf"/>
</dbReference>
<name>C9S664_VERA1</name>
<feature type="region of interest" description="Disordered" evidence="1">
    <location>
        <begin position="45"/>
        <end position="146"/>
    </location>
</feature>
<evidence type="ECO:0000313" key="3">
    <source>
        <dbReference type="EMBL" id="EEY15126.1"/>
    </source>
</evidence>
<dbReference type="STRING" id="526221.C9S664"/>
<feature type="compositionally biased region" description="Acidic residues" evidence="1">
    <location>
        <begin position="355"/>
        <end position="367"/>
    </location>
</feature>
<reference evidence="4" key="1">
    <citation type="journal article" date="2011" name="PLoS Pathog.">
        <title>Comparative genomics yields insights into niche adaptation of plant vascular wilt pathogens.</title>
        <authorList>
            <person name="Klosterman S.J."/>
            <person name="Subbarao K.V."/>
            <person name="Kang S."/>
            <person name="Veronese P."/>
            <person name="Gold S.E."/>
            <person name="Thomma B.P.H.J."/>
            <person name="Chen Z."/>
            <person name="Henrissat B."/>
            <person name="Lee Y.-H."/>
            <person name="Park J."/>
            <person name="Garcia-Pedrajas M.D."/>
            <person name="Barbara D.J."/>
            <person name="Anchieta A."/>
            <person name="de Jonge R."/>
            <person name="Santhanam P."/>
            <person name="Maruthachalam K."/>
            <person name="Atallah Z."/>
            <person name="Amyotte S.G."/>
            <person name="Paz Z."/>
            <person name="Inderbitzin P."/>
            <person name="Hayes R.J."/>
            <person name="Heiman D.I."/>
            <person name="Young S."/>
            <person name="Zeng Q."/>
            <person name="Engels R."/>
            <person name="Galagan J."/>
            <person name="Cuomo C.A."/>
            <person name="Dobinson K.F."/>
            <person name="Ma L.-J."/>
        </authorList>
    </citation>
    <scope>NUCLEOTIDE SEQUENCE [LARGE SCALE GENOMIC DNA]</scope>
    <source>
        <strain evidence="4">VaMs.102 / ATCC MYA-4576 / FGSC 10136</strain>
    </source>
</reference>
<dbReference type="Gene3D" id="2.20.70.10">
    <property type="match status" value="1"/>
</dbReference>
<dbReference type="GeneID" id="9534138"/>
<feature type="domain" description="WW" evidence="2">
    <location>
        <begin position="140"/>
        <end position="174"/>
    </location>
</feature>
<accession>C9S664</accession>
<dbReference type="RefSeq" id="XP_003009552.1">
    <property type="nucleotide sequence ID" value="XM_003009506.1"/>
</dbReference>
<dbReference type="AlphaFoldDB" id="C9S664"/>
<dbReference type="InterPro" id="IPR001202">
    <property type="entry name" value="WW_dom"/>
</dbReference>
<proteinExistence type="predicted"/>
<feature type="compositionally biased region" description="Acidic residues" evidence="1">
    <location>
        <begin position="380"/>
        <end position="407"/>
    </location>
</feature>
<dbReference type="OrthoDB" id="2444812at2759"/>
<dbReference type="Pfam" id="PF00397">
    <property type="entry name" value="WW"/>
    <property type="match status" value="1"/>
</dbReference>
<feature type="region of interest" description="Disordered" evidence="1">
    <location>
        <begin position="323"/>
        <end position="407"/>
    </location>
</feature>
<dbReference type="PROSITE" id="PS50020">
    <property type="entry name" value="WW_DOMAIN_2"/>
    <property type="match status" value="1"/>
</dbReference>
<dbReference type="eggNOG" id="ENOG502S3W5">
    <property type="taxonomic scope" value="Eukaryota"/>
</dbReference>
<dbReference type="CDD" id="cd00201">
    <property type="entry name" value="WW"/>
    <property type="match status" value="1"/>
</dbReference>
<organism evidence="4">
    <name type="scientific">Verticillium alfalfae (strain VaMs.102 / ATCC MYA-4576 / FGSC 10136)</name>
    <name type="common">Verticillium wilt of alfalfa</name>
    <name type="synonym">Verticillium albo-atrum</name>
    <dbReference type="NCBI Taxonomy" id="526221"/>
    <lineage>
        <taxon>Eukaryota</taxon>
        <taxon>Fungi</taxon>
        <taxon>Dikarya</taxon>
        <taxon>Ascomycota</taxon>
        <taxon>Pezizomycotina</taxon>
        <taxon>Sordariomycetes</taxon>
        <taxon>Hypocreomycetidae</taxon>
        <taxon>Glomerellales</taxon>
        <taxon>Plectosphaerellaceae</taxon>
        <taxon>Verticillium</taxon>
    </lineage>
</organism>
<dbReference type="HOGENOM" id="CLU_740101_0_0_1"/>
<feature type="region of interest" description="Disordered" evidence="1">
    <location>
        <begin position="164"/>
        <end position="189"/>
    </location>
</feature>
<evidence type="ECO:0000259" key="2">
    <source>
        <dbReference type="PROSITE" id="PS50020"/>
    </source>
</evidence>
<evidence type="ECO:0000313" key="4">
    <source>
        <dbReference type="Proteomes" id="UP000008698"/>
    </source>
</evidence>
<keyword evidence="4" id="KW-1185">Reference proteome</keyword>